<evidence type="ECO:0000313" key="3">
    <source>
        <dbReference type="Proteomes" id="UP001341840"/>
    </source>
</evidence>
<evidence type="ECO:0000256" key="1">
    <source>
        <dbReference type="SAM" id="MobiDB-lite"/>
    </source>
</evidence>
<keyword evidence="3" id="KW-1185">Reference proteome</keyword>
<dbReference type="Proteomes" id="UP001341840">
    <property type="component" value="Unassembled WGS sequence"/>
</dbReference>
<proteinExistence type="predicted"/>
<reference evidence="2 3" key="1">
    <citation type="journal article" date="2023" name="Plants (Basel)">
        <title>Bridging the Gap: Combining Genomics and Transcriptomics Approaches to Understand Stylosanthes scabra, an Orphan Legume from the Brazilian Caatinga.</title>
        <authorList>
            <person name="Ferreira-Neto J.R.C."/>
            <person name="da Silva M.D."/>
            <person name="Binneck E."/>
            <person name="de Melo N.F."/>
            <person name="da Silva R.H."/>
            <person name="de Melo A.L.T.M."/>
            <person name="Pandolfi V."/>
            <person name="Bustamante F.O."/>
            <person name="Brasileiro-Vidal A.C."/>
            <person name="Benko-Iseppon A.M."/>
        </authorList>
    </citation>
    <scope>NUCLEOTIDE SEQUENCE [LARGE SCALE GENOMIC DNA]</scope>
    <source>
        <tissue evidence="2">Leaves</tissue>
    </source>
</reference>
<feature type="compositionally biased region" description="Polar residues" evidence="1">
    <location>
        <begin position="90"/>
        <end position="103"/>
    </location>
</feature>
<comment type="caution">
    <text evidence="2">The sequence shown here is derived from an EMBL/GenBank/DDBJ whole genome shotgun (WGS) entry which is preliminary data.</text>
</comment>
<accession>A0ABU6VTJ7</accession>
<feature type="region of interest" description="Disordered" evidence="1">
    <location>
        <begin position="66"/>
        <end position="103"/>
    </location>
</feature>
<dbReference type="EMBL" id="JASCZI010152684">
    <property type="protein sequence ID" value="MED6176526.1"/>
    <property type="molecule type" value="Genomic_DNA"/>
</dbReference>
<protein>
    <submittedName>
        <fullName evidence="2">Uncharacterized protein</fullName>
    </submittedName>
</protein>
<organism evidence="2 3">
    <name type="scientific">Stylosanthes scabra</name>
    <dbReference type="NCBI Taxonomy" id="79078"/>
    <lineage>
        <taxon>Eukaryota</taxon>
        <taxon>Viridiplantae</taxon>
        <taxon>Streptophyta</taxon>
        <taxon>Embryophyta</taxon>
        <taxon>Tracheophyta</taxon>
        <taxon>Spermatophyta</taxon>
        <taxon>Magnoliopsida</taxon>
        <taxon>eudicotyledons</taxon>
        <taxon>Gunneridae</taxon>
        <taxon>Pentapetalae</taxon>
        <taxon>rosids</taxon>
        <taxon>fabids</taxon>
        <taxon>Fabales</taxon>
        <taxon>Fabaceae</taxon>
        <taxon>Papilionoideae</taxon>
        <taxon>50 kb inversion clade</taxon>
        <taxon>dalbergioids sensu lato</taxon>
        <taxon>Dalbergieae</taxon>
        <taxon>Pterocarpus clade</taxon>
        <taxon>Stylosanthes</taxon>
    </lineage>
</organism>
<evidence type="ECO:0000313" key="2">
    <source>
        <dbReference type="EMBL" id="MED6176526.1"/>
    </source>
</evidence>
<gene>
    <name evidence="2" type="ORF">PIB30_089108</name>
</gene>
<sequence length="103" mass="11540">MASSLIRVRRAWSTVWPENVIPEREENSVERRKMWGLLKSAPRWASMFCAGDQKKVLFKCKYSARASKRADAGSQSLEGQGVIPEEGSPTLKSVNRSLVSISE</sequence>
<name>A0ABU6VTJ7_9FABA</name>